<dbReference type="PANTHER" id="PTHR10643">
    <property type="entry name" value="KINETOCHORE PROTEIN NDC80"/>
    <property type="match status" value="1"/>
</dbReference>
<keyword evidence="3" id="KW-0175">Coiled coil</keyword>
<dbReference type="InterPro" id="IPR038273">
    <property type="entry name" value="Ndc80_sf"/>
</dbReference>
<dbReference type="EMBL" id="KN753603">
    <property type="protein sequence ID" value="KIH49403.1"/>
    <property type="molecule type" value="Genomic_DNA"/>
</dbReference>
<gene>
    <name evidence="6" type="ORF">ANCDUO_20522</name>
</gene>
<evidence type="ECO:0000256" key="4">
    <source>
        <dbReference type="ARBA" id="ARBA00023328"/>
    </source>
</evidence>
<proteinExistence type="predicted"/>
<keyword evidence="2" id="KW-0158">Chromosome</keyword>
<feature type="signal peptide" evidence="5">
    <location>
        <begin position="1"/>
        <end position="26"/>
    </location>
</feature>
<dbReference type="Proteomes" id="UP000054047">
    <property type="component" value="Unassembled WGS sequence"/>
</dbReference>
<feature type="chain" id="PRO_5002163364" evidence="5">
    <location>
        <begin position="27"/>
        <end position="118"/>
    </location>
</feature>
<dbReference type="InterPro" id="IPR005550">
    <property type="entry name" value="Kinetochore_Ndc80"/>
</dbReference>
<evidence type="ECO:0000256" key="2">
    <source>
        <dbReference type="ARBA" id="ARBA00022454"/>
    </source>
</evidence>
<protein>
    <submittedName>
        <fullName evidence="6">Uncharacterized protein</fullName>
    </submittedName>
</protein>
<comment type="subcellular location">
    <subcellularLocation>
        <location evidence="1">Chromosome</location>
        <location evidence="1">Centromere</location>
    </subcellularLocation>
</comment>
<evidence type="ECO:0000313" key="7">
    <source>
        <dbReference type="Proteomes" id="UP000054047"/>
    </source>
</evidence>
<dbReference type="GO" id="GO:0031262">
    <property type="term" value="C:Ndc80 complex"/>
    <property type="evidence" value="ECO:0007669"/>
    <property type="project" value="InterPro"/>
</dbReference>
<evidence type="ECO:0000256" key="5">
    <source>
        <dbReference type="SAM" id="SignalP"/>
    </source>
</evidence>
<dbReference type="AlphaFoldDB" id="A0A0C2BZN7"/>
<feature type="non-terminal residue" evidence="6">
    <location>
        <position position="118"/>
    </location>
</feature>
<keyword evidence="5" id="KW-0732">Signal</keyword>
<sequence length="118" mass="13364">MQTIGASHTWPTLLAALTWMIDVVNVKNSLQDQGGQQLLLGGDDSSGTLKAYKYSWLNAGFKEYVQNRDAINSGNFFDAKIRALRNWYEQQEDFDSQQQTIQATLDQLREDCAELEAD</sequence>
<evidence type="ECO:0000256" key="3">
    <source>
        <dbReference type="ARBA" id="ARBA00023054"/>
    </source>
</evidence>
<accession>A0A0C2BZN7</accession>
<keyword evidence="7" id="KW-1185">Reference proteome</keyword>
<dbReference type="GO" id="GO:0051315">
    <property type="term" value="P:attachment of mitotic spindle microtubules to kinetochore"/>
    <property type="evidence" value="ECO:0007669"/>
    <property type="project" value="InterPro"/>
</dbReference>
<evidence type="ECO:0000256" key="1">
    <source>
        <dbReference type="ARBA" id="ARBA00004584"/>
    </source>
</evidence>
<organism evidence="6 7">
    <name type="scientific">Ancylostoma duodenale</name>
    <dbReference type="NCBI Taxonomy" id="51022"/>
    <lineage>
        <taxon>Eukaryota</taxon>
        <taxon>Metazoa</taxon>
        <taxon>Ecdysozoa</taxon>
        <taxon>Nematoda</taxon>
        <taxon>Chromadorea</taxon>
        <taxon>Rhabditida</taxon>
        <taxon>Rhabditina</taxon>
        <taxon>Rhabditomorpha</taxon>
        <taxon>Strongyloidea</taxon>
        <taxon>Ancylostomatidae</taxon>
        <taxon>Ancylostomatinae</taxon>
        <taxon>Ancylostoma</taxon>
    </lineage>
</organism>
<name>A0A0C2BZN7_9BILA</name>
<dbReference type="Gene3D" id="1.10.418.30">
    <property type="entry name" value="Ncd80 complex, Ncd80 subunit"/>
    <property type="match status" value="1"/>
</dbReference>
<keyword evidence="4" id="KW-0137">Centromere</keyword>
<dbReference type="OrthoDB" id="5822491at2759"/>
<reference evidence="6 7" key="1">
    <citation type="submission" date="2013-12" db="EMBL/GenBank/DDBJ databases">
        <title>Draft genome of the parsitic nematode Ancylostoma duodenale.</title>
        <authorList>
            <person name="Mitreva M."/>
        </authorList>
    </citation>
    <scope>NUCLEOTIDE SEQUENCE [LARGE SCALE GENOMIC DNA]</scope>
    <source>
        <strain evidence="6 7">Zhejiang</strain>
    </source>
</reference>
<dbReference type="PANTHER" id="PTHR10643:SF2">
    <property type="entry name" value="KINETOCHORE PROTEIN NDC80 HOMOLOG"/>
    <property type="match status" value="1"/>
</dbReference>
<evidence type="ECO:0000313" key="6">
    <source>
        <dbReference type="EMBL" id="KIH49403.1"/>
    </source>
</evidence>